<proteinExistence type="predicted"/>
<reference evidence="2 3" key="1">
    <citation type="journal article" date="2024" name="Nat. Commun.">
        <title>Phylogenomics reveals the evolutionary origins of lichenization in chlorophyte algae.</title>
        <authorList>
            <person name="Puginier C."/>
            <person name="Libourel C."/>
            <person name="Otte J."/>
            <person name="Skaloud P."/>
            <person name="Haon M."/>
            <person name="Grisel S."/>
            <person name="Petersen M."/>
            <person name="Berrin J.G."/>
            <person name="Delaux P.M."/>
            <person name="Dal Grande F."/>
            <person name="Keller J."/>
        </authorList>
    </citation>
    <scope>NUCLEOTIDE SEQUENCE [LARGE SCALE GENOMIC DNA]</scope>
    <source>
        <strain evidence="2 3">SAG 2043</strain>
    </source>
</reference>
<feature type="compositionally biased region" description="Basic and acidic residues" evidence="1">
    <location>
        <begin position="128"/>
        <end position="139"/>
    </location>
</feature>
<feature type="compositionally biased region" description="Pro residues" evidence="1">
    <location>
        <begin position="25"/>
        <end position="39"/>
    </location>
</feature>
<evidence type="ECO:0000313" key="2">
    <source>
        <dbReference type="EMBL" id="KAK9805168.1"/>
    </source>
</evidence>
<protein>
    <submittedName>
        <fullName evidence="2">Uncharacterized protein</fullName>
    </submittedName>
</protein>
<feature type="compositionally biased region" description="Basic and acidic residues" evidence="1">
    <location>
        <begin position="97"/>
        <end position="107"/>
    </location>
</feature>
<comment type="caution">
    <text evidence="2">The sequence shown here is derived from an EMBL/GenBank/DDBJ whole genome shotgun (WGS) entry which is preliminary data.</text>
</comment>
<organism evidence="2 3">
    <name type="scientific">[Myrmecia] bisecta</name>
    <dbReference type="NCBI Taxonomy" id="41462"/>
    <lineage>
        <taxon>Eukaryota</taxon>
        <taxon>Viridiplantae</taxon>
        <taxon>Chlorophyta</taxon>
        <taxon>core chlorophytes</taxon>
        <taxon>Trebouxiophyceae</taxon>
        <taxon>Trebouxiales</taxon>
        <taxon>Trebouxiaceae</taxon>
        <taxon>Myrmecia</taxon>
    </lineage>
</organism>
<evidence type="ECO:0000313" key="3">
    <source>
        <dbReference type="Proteomes" id="UP001489004"/>
    </source>
</evidence>
<feature type="region of interest" description="Disordered" evidence="1">
    <location>
        <begin position="1"/>
        <end position="207"/>
    </location>
</feature>
<feature type="compositionally biased region" description="Basic and acidic residues" evidence="1">
    <location>
        <begin position="152"/>
        <end position="163"/>
    </location>
</feature>
<feature type="compositionally biased region" description="Acidic residues" evidence="1">
    <location>
        <begin position="1"/>
        <end position="17"/>
    </location>
</feature>
<dbReference type="AlphaFoldDB" id="A0AAW1P9T5"/>
<keyword evidence="3" id="KW-1185">Reference proteome</keyword>
<sequence>MSRSEDLEEGEIEEGEIQIEKELPKPPPPARPPPVPPPSHVLSNRRPSYPSHPGDEGFGLPGPPAFPRGARSPGFIPTGPPFGDMRPTPPGPPRSWGFHERERDRHGARGGRGSPWLPPPDWLGGPPRLERDGERDVQERGLPLPRGLPHADSADLRTREAPARRSQRSPSVAGEREEGEQLENGQTRRRGSADVEDGEQLSAAQQAQREREVKELCDAIKRLTAKEWVAEAIKTLEPVCRDLKTALRKHYSLYKVLKKGAQASSEDQSAELSQMGARVFKGLHALHIVSTTGVGRTQDMTAAKEVMRSALRDRKALFTPVQQQDLENWFKTSKIWAPEHDVKPAKAAVMLMSPAQSAGSVLSSRCSRPPLQPMDIQ</sequence>
<dbReference type="Proteomes" id="UP001489004">
    <property type="component" value="Unassembled WGS sequence"/>
</dbReference>
<name>A0AAW1P9T5_9CHLO</name>
<evidence type="ECO:0000256" key="1">
    <source>
        <dbReference type="SAM" id="MobiDB-lite"/>
    </source>
</evidence>
<accession>A0AAW1P9T5</accession>
<dbReference type="EMBL" id="JALJOR010000016">
    <property type="protein sequence ID" value="KAK9805168.1"/>
    <property type="molecule type" value="Genomic_DNA"/>
</dbReference>
<gene>
    <name evidence="2" type="ORF">WJX72_003267</name>
</gene>